<dbReference type="EMBL" id="VLLC01000064">
    <property type="protein sequence ID" value="TWI62061.1"/>
    <property type="molecule type" value="Genomic_DNA"/>
</dbReference>
<evidence type="ECO:0000313" key="5">
    <source>
        <dbReference type="Proteomes" id="UP000318307"/>
    </source>
</evidence>
<dbReference type="InterPro" id="IPR036615">
    <property type="entry name" value="Mur_ligase_C_dom_sf"/>
</dbReference>
<dbReference type="InterPro" id="IPR051046">
    <property type="entry name" value="MurCDEF_CellWall_CoF430Synth"/>
</dbReference>
<dbReference type="PANTHER" id="PTHR43024">
    <property type="entry name" value="UDP-N-ACETYLMURAMOYL-TRIPEPTIDE--D-ALANYL-D-ALANINE LIGASE"/>
    <property type="match status" value="1"/>
</dbReference>
<protein>
    <submittedName>
        <fullName evidence="4">UDP-N-acetylmuramoyl-tripeptide--D-alanyl-D-alanine ligase</fullName>
    </submittedName>
</protein>
<dbReference type="GO" id="GO:0005524">
    <property type="term" value="F:ATP binding"/>
    <property type="evidence" value="ECO:0007669"/>
    <property type="project" value="UniProtKB-KW"/>
</dbReference>
<dbReference type="Proteomes" id="UP000318307">
    <property type="component" value="Unassembled WGS sequence"/>
</dbReference>
<evidence type="ECO:0000256" key="1">
    <source>
        <dbReference type="ARBA" id="ARBA00022598"/>
    </source>
</evidence>
<proteinExistence type="predicted"/>
<accession>A0A562QZ18</accession>
<dbReference type="AlphaFoldDB" id="A0A562QZ18"/>
<organism evidence="4 5">
    <name type="scientific">Desulfobotulus alkaliphilus</name>
    <dbReference type="NCBI Taxonomy" id="622671"/>
    <lineage>
        <taxon>Bacteria</taxon>
        <taxon>Pseudomonadati</taxon>
        <taxon>Thermodesulfobacteriota</taxon>
        <taxon>Desulfobacteria</taxon>
        <taxon>Desulfobacterales</taxon>
        <taxon>Desulfobacteraceae</taxon>
        <taxon>Desulfobotulus</taxon>
    </lineage>
</organism>
<keyword evidence="5" id="KW-1185">Reference proteome</keyword>
<evidence type="ECO:0000256" key="2">
    <source>
        <dbReference type="ARBA" id="ARBA00022741"/>
    </source>
</evidence>
<dbReference type="SUPFAM" id="SSF53244">
    <property type="entry name" value="MurD-like peptide ligases, peptide-binding domain"/>
    <property type="match status" value="1"/>
</dbReference>
<dbReference type="OrthoDB" id="9810718at2"/>
<dbReference type="Gene3D" id="3.90.190.20">
    <property type="entry name" value="Mur ligase, C-terminal domain"/>
    <property type="match status" value="1"/>
</dbReference>
<keyword evidence="2" id="KW-0547">Nucleotide-binding</keyword>
<sequence>MPCGDVYIIDDSWNAVVISMLNAFLVLKDSPCEGRKIAVLGRIVHLGDMAPELHAQLATPLMETGVAHVLTHGEEMFFLREKLPKDMLGPHFDKAAPLCDYLENFLKNKDLVLLKGSRRDSDFGDISKWFSGLRQGGR</sequence>
<evidence type="ECO:0000256" key="3">
    <source>
        <dbReference type="ARBA" id="ARBA00022840"/>
    </source>
</evidence>
<comment type="caution">
    <text evidence="4">The sequence shown here is derived from an EMBL/GenBank/DDBJ whole genome shotgun (WGS) entry which is preliminary data.</text>
</comment>
<name>A0A562QZ18_9BACT</name>
<evidence type="ECO:0000313" key="4">
    <source>
        <dbReference type="EMBL" id="TWI62061.1"/>
    </source>
</evidence>
<reference evidence="4 5" key="1">
    <citation type="submission" date="2019-07" db="EMBL/GenBank/DDBJ databases">
        <title>Genome sequencing of 100 strains of the haloalkaliphilic chemolithoautotrophic sulfur-oxidizing bacterium Thioalkalivibrio.</title>
        <authorList>
            <person name="Muyzer G."/>
        </authorList>
    </citation>
    <scope>NUCLEOTIDE SEQUENCE [LARGE SCALE GENOMIC DNA]</scope>
    <source>
        <strain evidence="4 5">ASO4-4</strain>
    </source>
</reference>
<keyword evidence="1 4" id="KW-0436">Ligase</keyword>
<dbReference type="PANTHER" id="PTHR43024:SF1">
    <property type="entry name" value="UDP-N-ACETYLMURAMOYL-TRIPEPTIDE--D-ALANYL-D-ALANINE LIGASE"/>
    <property type="match status" value="1"/>
</dbReference>
<dbReference type="GO" id="GO:0016881">
    <property type="term" value="F:acid-amino acid ligase activity"/>
    <property type="evidence" value="ECO:0007669"/>
    <property type="project" value="InterPro"/>
</dbReference>
<gene>
    <name evidence="4" type="ORF">LZ24_03398</name>
</gene>
<keyword evidence="3" id="KW-0067">ATP-binding</keyword>